<dbReference type="Gene3D" id="3.40.50.720">
    <property type="entry name" value="NAD(P)-binding Rossmann-like Domain"/>
    <property type="match status" value="1"/>
</dbReference>
<sequence length="452" mass="52485">MSVLKNQKVTKNINIIGAGASGMYTCFKLLQLNKLNAGERQFKLNINIWDKLPVPFGLVRNGVAPDHPEIKNCIDTFKEIFMDKSLYQDNNVKFVGNYNFTKMEEYEELIAKSDLLYLANGCEKSRDYQLENSSNLNTLKAKDLVNWYNNYPESKNISQIWKSEEFWSKIKNINIVGNGNVAFDICRLLTMCKYDKETINKSDINSDFVDVINKAPLKKINIIGRRDFESARFGTKEFRELWGLNQYGVTGYINPKYYDHDMNIKKPSRALAKKIQLTKKHSTDVNNDKMKWELKFLQSPFKIDDEVKKLYSKENIMDVNNPSKAISTDKIIESDNDLVILSIGTENPHLKDYEQLIAKNPGKVKSVGWLRNKGFGTIANTMLDTFDLVERDYRNLDMSSNQHGNELQDFDFLKINDKRLVSWSDYEKIEQYEQHIKRGKKCDNLEEIMSVL</sequence>
<keyword evidence="3" id="KW-0274">FAD</keyword>
<dbReference type="InterPro" id="IPR055275">
    <property type="entry name" value="Ferredox_Rdtase"/>
</dbReference>
<comment type="cofactor">
    <cofactor evidence="1">
        <name>FAD</name>
        <dbReference type="ChEBI" id="CHEBI:57692"/>
    </cofactor>
</comment>
<dbReference type="EMBL" id="FQNF01000032">
    <property type="protein sequence ID" value="SGZ39853.1"/>
    <property type="molecule type" value="Genomic_DNA"/>
</dbReference>
<dbReference type="Proteomes" id="UP000183365">
    <property type="component" value="Unassembled WGS sequence"/>
</dbReference>
<keyword evidence="7" id="KW-1185">Reference proteome</keyword>
<evidence type="ECO:0000313" key="6">
    <source>
        <dbReference type="EMBL" id="SGZ39853.1"/>
    </source>
</evidence>
<reference evidence="7" key="1">
    <citation type="submission" date="2016-11" db="EMBL/GenBank/DDBJ databases">
        <authorList>
            <person name="Guldener U."/>
        </authorList>
    </citation>
    <scope>NUCLEOTIDE SEQUENCE [LARGE SCALE GENOMIC DNA]</scope>
</reference>
<proteinExistence type="predicted"/>
<dbReference type="GO" id="GO:0006879">
    <property type="term" value="P:intracellular iron ion homeostasis"/>
    <property type="evidence" value="ECO:0007669"/>
    <property type="project" value="EnsemblFungi"/>
</dbReference>
<dbReference type="AlphaFoldDB" id="A0A1L0CLW0"/>
<evidence type="ECO:0000256" key="3">
    <source>
        <dbReference type="ARBA" id="ARBA00022827"/>
    </source>
</evidence>
<evidence type="ECO:0000256" key="1">
    <source>
        <dbReference type="ARBA" id="ARBA00001974"/>
    </source>
</evidence>
<evidence type="ECO:0000313" key="7">
    <source>
        <dbReference type="Proteomes" id="UP000183365"/>
    </source>
</evidence>
<name>A0A1L0CLW0_9ASCO</name>
<gene>
    <name evidence="6" type="ORF">HGUI_02053</name>
</gene>
<evidence type="ECO:0000256" key="4">
    <source>
        <dbReference type="ARBA" id="ARBA00022857"/>
    </source>
</evidence>
<organism evidence="6 7">
    <name type="scientific">Hanseniaspora guilliermondii</name>
    <dbReference type="NCBI Taxonomy" id="56406"/>
    <lineage>
        <taxon>Eukaryota</taxon>
        <taxon>Fungi</taxon>
        <taxon>Dikarya</taxon>
        <taxon>Ascomycota</taxon>
        <taxon>Saccharomycotina</taxon>
        <taxon>Saccharomycetes</taxon>
        <taxon>Saccharomycodales</taxon>
        <taxon>Saccharomycodaceae</taxon>
        <taxon>Hanseniaspora</taxon>
    </lineage>
</organism>
<keyword evidence="4" id="KW-0521">NADP</keyword>
<protein>
    <recommendedName>
        <fullName evidence="8">NADPH:adrenodoxin oxidoreductase, mitochondrial</fullName>
    </recommendedName>
</protein>
<evidence type="ECO:0000256" key="5">
    <source>
        <dbReference type="ARBA" id="ARBA00023002"/>
    </source>
</evidence>
<accession>A0A1L0CLW0</accession>
<dbReference type="InterPro" id="IPR036188">
    <property type="entry name" value="FAD/NAD-bd_sf"/>
</dbReference>
<dbReference type="GO" id="GO:0006744">
    <property type="term" value="P:ubiquinone biosynthetic process"/>
    <property type="evidence" value="ECO:0007669"/>
    <property type="project" value="EnsemblFungi"/>
</dbReference>
<dbReference type="PANTHER" id="PTHR48467:SF1">
    <property type="entry name" value="GLUTAMATE SYNTHASE 1 [NADH], CHLOROPLASTIC-LIKE"/>
    <property type="match status" value="1"/>
</dbReference>
<dbReference type="GO" id="GO:0004324">
    <property type="term" value="F:ferredoxin-NADP+ reductase activity"/>
    <property type="evidence" value="ECO:0007669"/>
    <property type="project" value="EnsemblFungi"/>
</dbReference>
<dbReference type="VEuPathDB" id="FungiDB:HGUI_02053"/>
<dbReference type="GO" id="GO:0005743">
    <property type="term" value="C:mitochondrial inner membrane"/>
    <property type="evidence" value="ECO:0007669"/>
    <property type="project" value="EnsemblFungi"/>
</dbReference>
<dbReference type="OrthoDB" id="333024at2759"/>
<dbReference type="PRINTS" id="PR00419">
    <property type="entry name" value="ADXRDTASE"/>
</dbReference>
<keyword evidence="5" id="KW-0560">Oxidoreductase</keyword>
<keyword evidence="2" id="KW-0285">Flavoprotein</keyword>
<evidence type="ECO:0008006" key="8">
    <source>
        <dbReference type="Google" id="ProtNLM"/>
    </source>
</evidence>
<evidence type="ECO:0000256" key="2">
    <source>
        <dbReference type="ARBA" id="ARBA00022630"/>
    </source>
</evidence>
<dbReference type="SUPFAM" id="SSF51971">
    <property type="entry name" value="Nucleotide-binding domain"/>
    <property type="match status" value="1"/>
</dbReference>
<dbReference type="PANTHER" id="PTHR48467">
    <property type="entry name" value="GLUTAMATE SYNTHASE 1 [NADH], CHLOROPLASTIC-LIKE"/>
    <property type="match status" value="1"/>
</dbReference>
<dbReference type="Gene3D" id="3.50.50.60">
    <property type="entry name" value="FAD/NAD(P)-binding domain"/>
    <property type="match status" value="1"/>
</dbReference>